<protein>
    <submittedName>
        <fullName evidence="9">NADH dehydrogenase subunit 2</fullName>
        <ecNumber evidence="9">1.6.5.3</ecNumber>
    </submittedName>
</protein>
<feature type="transmembrane region" description="Helical" evidence="7">
    <location>
        <begin position="265"/>
        <end position="284"/>
    </location>
</feature>
<feature type="transmembrane region" description="Helical" evidence="7">
    <location>
        <begin position="237"/>
        <end position="258"/>
    </location>
</feature>
<dbReference type="EMBL" id="AF116775">
    <property type="protein sequence ID" value="AAD19671.1"/>
    <property type="molecule type" value="Genomic_DNA"/>
</dbReference>
<evidence type="ECO:0000256" key="4">
    <source>
        <dbReference type="ARBA" id="ARBA00022989"/>
    </source>
</evidence>
<evidence type="ECO:0000256" key="1">
    <source>
        <dbReference type="ARBA" id="ARBA00004141"/>
    </source>
</evidence>
<feature type="transmembrane region" description="Helical" evidence="7">
    <location>
        <begin position="27"/>
        <end position="45"/>
    </location>
</feature>
<keyword evidence="9" id="KW-0560">Oxidoreductase</keyword>
<feature type="transmembrane region" description="Helical" evidence="7">
    <location>
        <begin position="57"/>
        <end position="74"/>
    </location>
</feature>
<reference evidence="9" key="1">
    <citation type="journal article" date="1999" name="Plant Cell">
        <title>The complete mitochondrial DNA sequences of Nephroselmis olivacea and Pedinomonas minor: two radically different evolutionary patterns within the green algae.</title>
        <authorList>
            <person name="Turmel M."/>
            <person name="Lemieux C."/>
            <person name="Burger G."/>
            <person name="Lang B.F."/>
            <person name="Otis C."/>
            <person name="Plante I."/>
            <person name="Gray M.W."/>
        </authorList>
    </citation>
    <scope>NUCLEOTIDE SEQUENCE</scope>
    <source>
        <strain evidence="9">UTEX LB 1350</strain>
    </source>
</reference>
<keyword evidence="9" id="KW-0496">Mitochondrion</keyword>
<feature type="transmembrane region" description="Helical" evidence="7">
    <location>
        <begin position="328"/>
        <end position="347"/>
    </location>
</feature>
<feature type="transmembrane region" description="Helical" evidence="7">
    <location>
        <begin position="81"/>
        <end position="104"/>
    </location>
</feature>
<feature type="transmembrane region" description="Helical" evidence="7">
    <location>
        <begin position="413"/>
        <end position="439"/>
    </location>
</feature>
<proteinExistence type="predicted"/>
<feature type="transmembrane region" description="Helical" evidence="7">
    <location>
        <begin position="290"/>
        <end position="307"/>
    </location>
</feature>
<evidence type="ECO:0000256" key="6">
    <source>
        <dbReference type="ARBA" id="ARBA00023136"/>
    </source>
</evidence>
<dbReference type="GO" id="GO:0016020">
    <property type="term" value="C:membrane"/>
    <property type="evidence" value="ECO:0007669"/>
    <property type="project" value="UniProtKB-SubCell"/>
</dbReference>
<evidence type="ECO:0000256" key="2">
    <source>
        <dbReference type="ARBA" id="ARBA00022692"/>
    </source>
</evidence>
<dbReference type="AlphaFoldDB" id="Q9ZY23"/>
<feature type="transmembrane region" description="Helical" evidence="7">
    <location>
        <begin position="141"/>
        <end position="168"/>
    </location>
</feature>
<feature type="transmembrane region" description="Helical" evidence="7">
    <location>
        <begin position="174"/>
        <end position="196"/>
    </location>
</feature>
<keyword evidence="5" id="KW-0520">NAD</keyword>
<feature type="domain" description="NADH:quinone oxidoreductase/Mrp antiporter transmembrane" evidence="8">
    <location>
        <begin position="100"/>
        <end position="371"/>
    </location>
</feature>
<gene>
    <name evidence="9" type="primary">nad2</name>
</gene>
<dbReference type="Pfam" id="PF00361">
    <property type="entry name" value="Proton_antipo_M"/>
    <property type="match status" value="1"/>
</dbReference>
<evidence type="ECO:0000256" key="7">
    <source>
        <dbReference type="SAM" id="Phobius"/>
    </source>
</evidence>
<accession>Q9ZY23</accession>
<geneLocation type="mitochondrion" evidence="9"/>
<evidence type="ECO:0000259" key="8">
    <source>
        <dbReference type="Pfam" id="PF00361"/>
    </source>
</evidence>
<dbReference type="PANTHER" id="PTHR22773">
    <property type="entry name" value="NADH DEHYDROGENASE"/>
    <property type="match status" value="1"/>
</dbReference>
<dbReference type="GO" id="GO:0016491">
    <property type="term" value="F:oxidoreductase activity"/>
    <property type="evidence" value="ECO:0007669"/>
    <property type="project" value="UniProtKB-KW"/>
</dbReference>
<name>Q9ZY23_PEDMN</name>
<evidence type="ECO:0000256" key="5">
    <source>
        <dbReference type="ARBA" id="ARBA00023027"/>
    </source>
</evidence>
<keyword evidence="2 7" id="KW-0812">Transmembrane</keyword>
<organism evidence="9">
    <name type="scientific">Pedinomonas minor</name>
    <name type="common">Green alga</name>
    <dbReference type="NCBI Taxonomy" id="3159"/>
    <lineage>
        <taxon>Eukaryota</taxon>
        <taxon>Viridiplantae</taxon>
        <taxon>Chlorophyta</taxon>
        <taxon>core chlorophytes</taxon>
        <taxon>Pedinophyceae</taxon>
        <taxon>Pedinomonadales</taxon>
        <taxon>Pedinomonadaceae</taxon>
        <taxon>Pedinomonas</taxon>
    </lineage>
</organism>
<feature type="transmembrane region" description="Helical" evidence="7">
    <location>
        <begin position="208"/>
        <end position="231"/>
    </location>
</feature>
<keyword evidence="4 7" id="KW-1133">Transmembrane helix</keyword>
<keyword evidence="6 7" id="KW-0472">Membrane</keyword>
<comment type="subcellular location">
    <subcellularLocation>
        <location evidence="1">Membrane</location>
        <topology evidence="1">Multi-pass membrane protein</topology>
    </subcellularLocation>
</comment>
<dbReference type="EC" id="1.6.5.3" evidence="9"/>
<dbReference type="InterPro" id="IPR001750">
    <property type="entry name" value="ND/Mrp_TM"/>
</dbReference>
<dbReference type="PIR" id="T11319">
    <property type="entry name" value="T11319"/>
</dbReference>
<dbReference type="RefSeq" id="NP_050062.1">
    <property type="nucleotide sequence ID" value="NC_000892.1"/>
</dbReference>
<evidence type="ECO:0000313" key="9">
    <source>
        <dbReference type="EMBL" id="AAD19671.1"/>
    </source>
</evidence>
<keyword evidence="3" id="KW-1278">Translocase</keyword>
<sequence>MFIENILINLLLINFFLPLAFLNKRFFYINFPFLLSILYFAYIYFSVGSFDFLTVNSLWWFFLILMGLNVNTNFNYWEWWLTLTFVLIGLNILLSGFLFNFLGLFMILELQAMIFLILVQADTFSLVGVESSAKWAILNALFSLFLITGFVLAYIATGTINFVDIYFLDINEDFYLIVGIILLVSSLLFKIALPPFHFWLPDVYENSNFILIILLIGPLKLFYIIFFSYLISLQSSINNALFYFGILSIITGFFLSLNQLTIKKFLAWTGIFYFGVFILILNSLTLENLFILKLYVIIYIFSSYFLVSYVKFGFTKLSDLMFLFNDNLFSALVLLGIIMIIIGLPIISGFFGKLIFYYSLIVNSSSFLYILIILFFTSFAFYYYLTILIYGLSIKPYSTNVILLNNYSVKANVFIYFLFLLNFLLFLFPSNFSLLFLYFN</sequence>
<feature type="transmembrane region" description="Helical" evidence="7">
    <location>
        <begin position="6"/>
        <end position="22"/>
    </location>
</feature>
<evidence type="ECO:0000256" key="3">
    <source>
        <dbReference type="ARBA" id="ARBA00022967"/>
    </source>
</evidence>
<dbReference type="GeneID" id="800409"/>